<accession>A0A482VEM2</accession>
<dbReference type="EMBL" id="QDEB01109245">
    <property type="protein sequence ID" value="RZB70339.1"/>
    <property type="molecule type" value="Genomic_DNA"/>
</dbReference>
<dbReference type="PANTHER" id="PTHR31206:SF1">
    <property type="entry name" value="LP10445P"/>
    <property type="match status" value="1"/>
</dbReference>
<dbReference type="STRING" id="1661398.A0A482VEM2"/>
<dbReference type="Proteomes" id="UP000292052">
    <property type="component" value="Unassembled WGS sequence"/>
</dbReference>
<evidence type="ECO:0000313" key="2">
    <source>
        <dbReference type="EMBL" id="RZB70339.1"/>
    </source>
</evidence>
<sequence>MTLINPDEQKNRAGDAGPNTAIKVRTPKRILHFSDGILEEYSTDEELDNPPKEEQAVVDPNTLTWGPWFWYKAWRAGAGTLAVVDSIGEFLAAFFGITTPKYYFELEEYRRKEAELQAENEQKKGWSERPNSEGLKLNDITTTQPKPVDV</sequence>
<feature type="non-terminal residue" evidence="2">
    <location>
        <position position="150"/>
    </location>
</feature>
<dbReference type="AlphaFoldDB" id="A0A482VEM2"/>
<evidence type="ECO:0000313" key="3">
    <source>
        <dbReference type="Proteomes" id="UP000292052"/>
    </source>
</evidence>
<name>A0A482VEM2_ASBVE</name>
<feature type="compositionally biased region" description="Basic and acidic residues" evidence="1">
    <location>
        <begin position="114"/>
        <end position="131"/>
    </location>
</feature>
<feature type="compositionally biased region" description="Polar residues" evidence="1">
    <location>
        <begin position="139"/>
        <end position="150"/>
    </location>
</feature>
<dbReference type="OrthoDB" id="45963at2759"/>
<dbReference type="PANTHER" id="PTHR31206">
    <property type="entry name" value="LP10445P"/>
    <property type="match status" value="1"/>
</dbReference>
<keyword evidence="3" id="KW-1185">Reference proteome</keyword>
<dbReference type="InterPro" id="IPR028260">
    <property type="entry name" value="FAM177"/>
</dbReference>
<proteinExistence type="predicted"/>
<protein>
    <submittedName>
        <fullName evidence="2">Protein FAM177A1</fullName>
    </submittedName>
</protein>
<reference evidence="2 3" key="1">
    <citation type="submission" date="2017-03" db="EMBL/GenBank/DDBJ databases">
        <title>Genome of the blue death feigning beetle - Asbolus verrucosus.</title>
        <authorList>
            <person name="Rider S.D."/>
        </authorList>
    </citation>
    <scope>NUCLEOTIDE SEQUENCE [LARGE SCALE GENOMIC DNA]</scope>
    <source>
        <strain evidence="2">Butters</strain>
        <tissue evidence="2">Head and leg muscle</tissue>
    </source>
</reference>
<evidence type="ECO:0000256" key="1">
    <source>
        <dbReference type="SAM" id="MobiDB-lite"/>
    </source>
</evidence>
<feature type="region of interest" description="Disordered" evidence="1">
    <location>
        <begin position="114"/>
        <end position="150"/>
    </location>
</feature>
<comment type="caution">
    <text evidence="2">The sequence shown here is derived from an EMBL/GenBank/DDBJ whole genome shotgun (WGS) entry which is preliminary data.</text>
</comment>
<organism evidence="2 3">
    <name type="scientific">Asbolus verrucosus</name>
    <name type="common">Desert ironclad beetle</name>
    <dbReference type="NCBI Taxonomy" id="1661398"/>
    <lineage>
        <taxon>Eukaryota</taxon>
        <taxon>Metazoa</taxon>
        <taxon>Ecdysozoa</taxon>
        <taxon>Arthropoda</taxon>
        <taxon>Hexapoda</taxon>
        <taxon>Insecta</taxon>
        <taxon>Pterygota</taxon>
        <taxon>Neoptera</taxon>
        <taxon>Endopterygota</taxon>
        <taxon>Coleoptera</taxon>
        <taxon>Polyphaga</taxon>
        <taxon>Cucujiformia</taxon>
        <taxon>Tenebrionidae</taxon>
        <taxon>Pimeliinae</taxon>
        <taxon>Asbolus</taxon>
    </lineage>
</organism>
<dbReference type="Pfam" id="PF14774">
    <property type="entry name" value="FAM177"/>
    <property type="match status" value="1"/>
</dbReference>
<feature type="region of interest" description="Disordered" evidence="1">
    <location>
        <begin position="1"/>
        <end position="20"/>
    </location>
</feature>
<gene>
    <name evidence="2" type="ORF">BDFB_007327</name>
</gene>